<dbReference type="OrthoDB" id="9804264at2"/>
<dbReference type="CDD" id="cd00616">
    <property type="entry name" value="AHBA_syn"/>
    <property type="match status" value="1"/>
</dbReference>
<evidence type="ECO:0000256" key="1">
    <source>
        <dbReference type="ARBA" id="ARBA00022898"/>
    </source>
</evidence>
<organism evidence="7 8">
    <name type="scientific">Leeuwenhoekiella palythoae</name>
    <dbReference type="NCBI Taxonomy" id="573501"/>
    <lineage>
        <taxon>Bacteria</taxon>
        <taxon>Pseudomonadati</taxon>
        <taxon>Bacteroidota</taxon>
        <taxon>Flavobacteriia</taxon>
        <taxon>Flavobacteriales</taxon>
        <taxon>Flavobacteriaceae</taxon>
        <taxon>Leeuwenhoekiella</taxon>
    </lineage>
</organism>
<proteinExistence type="inferred from homology"/>
<dbReference type="Pfam" id="PF01041">
    <property type="entry name" value="DegT_DnrJ_EryC1"/>
    <property type="match status" value="1"/>
</dbReference>
<dbReference type="InterPro" id="IPR015421">
    <property type="entry name" value="PyrdxlP-dep_Trfase_major"/>
</dbReference>
<dbReference type="PIRSF" id="PIRSF000390">
    <property type="entry name" value="PLP_StrS"/>
    <property type="match status" value="1"/>
</dbReference>
<evidence type="ECO:0000256" key="5">
    <source>
        <dbReference type="RuleBase" id="RU004508"/>
    </source>
</evidence>
<feature type="modified residue" description="N6-(pyridoxal phosphate)lysine" evidence="4">
    <location>
        <position position="188"/>
    </location>
</feature>
<evidence type="ECO:0000256" key="2">
    <source>
        <dbReference type="ARBA" id="ARBA00037999"/>
    </source>
</evidence>
<evidence type="ECO:0000313" key="7">
    <source>
        <dbReference type="EMBL" id="SHH54738.1"/>
    </source>
</evidence>
<evidence type="ECO:0000313" key="6">
    <source>
        <dbReference type="EMBL" id="RXG28546.1"/>
    </source>
</evidence>
<sequence length="366" mass="40362">MIPFLDLKKLNAPHKEVLTAAFKNTLHQGDYILGEAVTRFEHEFAHYCGTNYCLGTGNGLDALQLIFEGYKYLGKLKEGDDVLMAANSYIATVLAVIHAGLKPVFVEIETSTFNMDLEQLPEPNSSVKAILITHLYGQLGPVTVVAAYAQKHNLLFIEDAAQAHGATLDTKKAGSFGDAAAFSFYPTKNLGALGDGGAVTSNDETLITLIKSLRNYGRTSFAENSYAGFNSRLDTLQAAFLSEKLKNLNAENLQRRAIATRYLAEITNPKITLPFWDTSAQHVFHLFVILVENRDHFLSYLKKSEVGFGVHYAIPPYQQKALKAYNHLNFPLAEKVAQTCVSIPLNPTLNAEEVTQIISILNLYNA</sequence>
<dbReference type="GO" id="GO:0008483">
    <property type="term" value="F:transaminase activity"/>
    <property type="evidence" value="ECO:0007669"/>
    <property type="project" value="TreeGrafter"/>
</dbReference>
<evidence type="ECO:0000313" key="9">
    <source>
        <dbReference type="Proteomes" id="UP000290037"/>
    </source>
</evidence>
<evidence type="ECO:0000256" key="4">
    <source>
        <dbReference type="PIRSR" id="PIRSR000390-2"/>
    </source>
</evidence>
<keyword evidence="1 4" id="KW-0663">Pyridoxal phosphate</keyword>
<feature type="active site" description="Proton acceptor" evidence="3">
    <location>
        <position position="188"/>
    </location>
</feature>
<comment type="similarity">
    <text evidence="2 5">Belongs to the DegT/DnrJ/EryC1 family.</text>
</comment>
<protein>
    <submittedName>
        <fullName evidence="7">dTDP-4-amino-4,6-dideoxygalactose transaminase</fullName>
    </submittedName>
</protein>
<name>A0A1M5TVM4_9FLAO</name>
<dbReference type="EMBL" id="FQXT01000001">
    <property type="protein sequence ID" value="SHH54738.1"/>
    <property type="molecule type" value="Genomic_DNA"/>
</dbReference>
<dbReference type="PANTHER" id="PTHR30244:SF36">
    <property type="entry name" value="3-OXO-GLUCOSE-6-PHOSPHATE:GLUTAMATE AMINOTRANSFERASE"/>
    <property type="match status" value="1"/>
</dbReference>
<reference evidence="7" key="2">
    <citation type="submission" date="2016-11" db="EMBL/GenBank/DDBJ databases">
        <authorList>
            <person name="Jaros S."/>
            <person name="Januszkiewicz K."/>
            <person name="Wedrychowicz H."/>
        </authorList>
    </citation>
    <scope>NUCLEOTIDE SEQUENCE [LARGE SCALE GENOMIC DNA]</scope>
    <source>
        <strain evidence="7">DSM 19859</strain>
    </source>
</reference>
<dbReference type="Gene3D" id="3.40.640.10">
    <property type="entry name" value="Type I PLP-dependent aspartate aminotransferase-like (Major domain)"/>
    <property type="match status" value="1"/>
</dbReference>
<dbReference type="InterPro" id="IPR015422">
    <property type="entry name" value="PyrdxlP-dep_Trfase_small"/>
</dbReference>
<reference evidence="8" key="1">
    <citation type="submission" date="2016-11" db="EMBL/GenBank/DDBJ databases">
        <authorList>
            <person name="Varghese N."/>
            <person name="Submissions S."/>
        </authorList>
    </citation>
    <scope>NUCLEOTIDE SEQUENCE [LARGE SCALE GENOMIC DNA]</scope>
    <source>
        <strain evidence="8">DSM 19859</strain>
    </source>
</reference>
<dbReference type="Proteomes" id="UP000184240">
    <property type="component" value="Unassembled WGS sequence"/>
</dbReference>
<keyword evidence="9" id="KW-1185">Reference proteome</keyword>
<dbReference type="PANTHER" id="PTHR30244">
    <property type="entry name" value="TRANSAMINASE"/>
    <property type="match status" value="1"/>
</dbReference>
<dbReference type="Gene3D" id="3.90.1150.10">
    <property type="entry name" value="Aspartate Aminotransferase, domain 1"/>
    <property type="match status" value="1"/>
</dbReference>
<accession>A0A1M5TVM4</accession>
<dbReference type="SUPFAM" id="SSF53383">
    <property type="entry name" value="PLP-dependent transferases"/>
    <property type="match status" value="1"/>
</dbReference>
<dbReference type="EMBL" id="QOVN01000004">
    <property type="protein sequence ID" value="RXG28546.1"/>
    <property type="molecule type" value="Genomic_DNA"/>
</dbReference>
<reference evidence="6 9" key="3">
    <citation type="submission" date="2018-07" db="EMBL/GenBank/DDBJ databases">
        <title>Leeuwenhoekiella genomics.</title>
        <authorList>
            <person name="Tahon G."/>
            <person name="Willems A."/>
        </authorList>
    </citation>
    <scope>NUCLEOTIDE SEQUENCE [LARGE SCALE GENOMIC DNA]</scope>
    <source>
        <strain evidence="6 9">LMG 24856</strain>
    </source>
</reference>
<dbReference type="InterPro" id="IPR000653">
    <property type="entry name" value="DegT/StrS_aminotransferase"/>
</dbReference>
<dbReference type="AlphaFoldDB" id="A0A1M5TVM4"/>
<dbReference type="RefSeq" id="WP_072979950.1">
    <property type="nucleotide sequence ID" value="NZ_FQXT01000001.1"/>
</dbReference>
<dbReference type="GO" id="GO:0030170">
    <property type="term" value="F:pyridoxal phosphate binding"/>
    <property type="evidence" value="ECO:0007669"/>
    <property type="project" value="TreeGrafter"/>
</dbReference>
<evidence type="ECO:0000256" key="3">
    <source>
        <dbReference type="PIRSR" id="PIRSR000390-1"/>
    </source>
</evidence>
<gene>
    <name evidence="6" type="ORF">DSM01_2006</name>
    <name evidence="7" type="ORF">SAMN04487999_0468</name>
</gene>
<dbReference type="InterPro" id="IPR015424">
    <property type="entry name" value="PyrdxlP-dep_Trfase"/>
</dbReference>
<dbReference type="STRING" id="573501.SAMN04487999_0468"/>
<dbReference type="Proteomes" id="UP000290037">
    <property type="component" value="Unassembled WGS sequence"/>
</dbReference>
<dbReference type="GO" id="GO:0000271">
    <property type="term" value="P:polysaccharide biosynthetic process"/>
    <property type="evidence" value="ECO:0007669"/>
    <property type="project" value="TreeGrafter"/>
</dbReference>
<evidence type="ECO:0000313" key="8">
    <source>
        <dbReference type="Proteomes" id="UP000184240"/>
    </source>
</evidence>